<feature type="domain" description="PNPLA" evidence="3">
    <location>
        <begin position="3"/>
        <end position="51"/>
    </location>
</feature>
<comment type="caution">
    <text evidence="4">The sequence shown here is derived from an EMBL/GenBank/DDBJ whole genome shotgun (WGS) entry which is preliminary data.</text>
</comment>
<proteinExistence type="predicted"/>
<feature type="transmembrane region" description="Helical" evidence="2">
    <location>
        <begin position="139"/>
        <end position="160"/>
    </location>
</feature>
<feature type="transmembrane region" description="Helical" evidence="2">
    <location>
        <begin position="180"/>
        <end position="203"/>
    </location>
</feature>
<dbReference type="PANTHER" id="PTHR10728">
    <property type="entry name" value="CYTOSOLIC PHOSPHOLIPASE A2"/>
    <property type="match status" value="1"/>
</dbReference>
<evidence type="ECO:0000313" key="4">
    <source>
        <dbReference type="EMBL" id="MBF9150568.1"/>
    </source>
</evidence>
<dbReference type="Pfam" id="PF01734">
    <property type="entry name" value="Patatin"/>
    <property type="match status" value="1"/>
</dbReference>
<protein>
    <submittedName>
        <fullName evidence="4">Patatin-like phospholipase family protein</fullName>
    </submittedName>
</protein>
<evidence type="ECO:0000256" key="1">
    <source>
        <dbReference type="ARBA" id="ARBA00023098"/>
    </source>
</evidence>
<evidence type="ECO:0000313" key="5">
    <source>
        <dbReference type="Proteomes" id="UP000600799"/>
    </source>
</evidence>
<dbReference type="EMBL" id="JADQDC010000003">
    <property type="protein sequence ID" value="MBF9150568.1"/>
    <property type="molecule type" value="Genomic_DNA"/>
</dbReference>
<organism evidence="4 5">
    <name type="scientific">Novosphingobium jiangmenense</name>
    <dbReference type="NCBI Taxonomy" id="2791981"/>
    <lineage>
        <taxon>Bacteria</taxon>
        <taxon>Pseudomonadati</taxon>
        <taxon>Pseudomonadota</taxon>
        <taxon>Alphaproteobacteria</taxon>
        <taxon>Sphingomonadales</taxon>
        <taxon>Sphingomonadaceae</taxon>
        <taxon>Novosphingobium</taxon>
    </lineage>
</organism>
<keyword evidence="5" id="KW-1185">Reference proteome</keyword>
<dbReference type="PANTHER" id="PTHR10728:SF40">
    <property type="entry name" value="PATATIN FAMILY PROTEIN"/>
    <property type="match status" value="1"/>
</dbReference>
<gene>
    <name evidence="4" type="ORF">I2488_06105</name>
</gene>
<name>A0ABS0HEI9_9SPHN</name>
<feature type="transmembrane region" description="Helical" evidence="2">
    <location>
        <begin position="380"/>
        <end position="404"/>
    </location>
</feature>
<sequence>MGLAFSGGGIRSATISLGVAQALVEKDRLLDFDYCSTVSGGGYLGSFLGAMFLPRTARGPEAMAAPASTDALQRQANFVREALASKQNAQEISGPENGKRVRNPVWWLREHSRYLAPDGGSDYFVAAAYMIRNWIAMTYVIALPLALLWLTVVTATALLLNHGGAIAGFIAPTGNAPWKFSVIWLGSAAAAFLALSAGIAYWLTEYMSTRFTSHEERVAWPRIALVLTGLLAMAIAGVLADRVFRHGLIGNPPVTLRFLVGLGTASTVAGGAFAFFTALAVPYQAEGKAVPGEAVIAEARRRFTRISAMFLGVALGLGALALVDTLSMTLFSWLIEHGRRNGPAGALAALLSPVLAWLIHKLPKMLSGRESSIGALLSKWIWTLALIAGLAMLLTLAISIHLLVQAMVFGTEWAAIGKAPIALAEWQMTGTAVHSLAFSFAAILALTLVTGASVGFINLSSLHGLYASRLTRAYLGASNLRRITRSGARRGAGITESDPDDQIPASVYFRQPTAGPLHLVNVTLNETHSRDGSQLLDRDRKGVPLVFAPEGVWIDPARQESGLKDTPISWETMAKAGVEALSLGQLCAISGAAASSAMGSRTTLGGALAFTLANIRLGYWWEVNNLIRGEVTGAKRWFHRLTRPVRTYFYLLNEMRGSYSREYGRLNISDGGHFENSGAYELLRRDVKLVVVCDNGADPDYAFEDLELLIRKARIDLGIRIAVTPSQELQGLVGAQGAGLFFNGSPGDWRTRSTPGSTPQGAFALMLDVRNDDGKVTNRIVWLKPRRFDGLPQDVLGYAAHNPAFPQESTGDQFFDEAQWESYRALGECMMRRLLGETAEGNDILRKLIP</sequence>
<feature type="transmembrane region" description="Helical" evidence="2">
    <location>
        <begin position="223"/>
        <end position="244"/>
    </location>
</feature>
<accession>A0ABS0HEI9</accession>
<dbReference type="InterPro" id="IPR002641">
    <property type="entry name" value="PNPLA_dom"/>
</dbReference>
<keyword evidence="2" id="KW-0472">Membrane</keyword>
<evidence type="ECO:0000256" key="2">
    <source>
        <dbReference type="SAM" id="Phobius"/>
    </source>
</evidence>
<feature type="transmembrane region" description="Helical" evidence="2">
    <location>
        <begin position="310"/>
        <end position="335"/>
    </location>
</feature>
<evidence type="ECO:0000259" key="3">
    <source>
        <dbReference type="Pfam" id="PF01734"/>
    </source>
</evidence>
<dbReference type="Proteomes" id="UP000600799">
    <property type="component" value="Unassembled WGS sequence"/>
</dbReference>
<dbReference type="InterPro" id="IPR016035">
    <property type="entry name" value="Acyl_Trfase/lysoPLipase"/>
</dbReference>
<dbReference type="SUPFAM" id="SSF52151">
    <property type="entry name" value="FabD/lysophospholipase-like"/>
    <property type="match status" value="1"/>
</dbReference>
<reference evidence="4 5" key="1">
    <citation type="submission" date="2020-11" db="EMBL/GenBank/DDBJ databases">
        <title>The genome sequence of Novosphingobium sp. 1Y9A.</title>
        <authorList>
            <person name="Liu Y."/>
        </authorList>
    </citation>
    <scope>NUCLEOTIDE SEQUENCE [LARGE SCALE GENOMIC DNA]</scope>
    <source>
        <strain evidence="4 5">1Y9A</strain>
    </source>
</reference>
<keyword evidence="2" id="KW-0812">Transmembrane</keyword>
<feature type="transmembrane region" description="Helical" evidence="2">
    <location>
        <begin position="256"/>
        <end position="281"/>
    </location>
</feature>
<keyword evidence="2" id="KW-1133">Transmembrane helix</keyword>
<feature type="transmembrane region" description="Helical" evidence="2">
    <location>
        <begin position="341"/>
        <end position="359"/>
    </location>
</feature>
<keyword evidence="1" id="KW-0443">Lipid metabolism</keyword>
<dbReference type="Gene3D" id="3.40.1090.10">
    <property type="entry name" value="Cytosolic phospholipase A2 catalytic domain"/>
    <property type="match status" value="2"/>
</dbReference>
<feature type="transmembrane region" description="Helical" evidence="2">
    <location>
        <begin position="436"/>
        <end position="459"/>
    </location>
</feature>